<comment type="caution">
    <text evidence="1">The sequence shown here is derived from an EMBL/GenBank/DDBJ whole genome shotgun (WGS) entry which is preliminary data.</text>
</comment>
<organism evidence="1 2">
    <name type="scientific">Portunus trituberculatus</name>
    <name type="common">Swimming crab</name>
    <name type="synonym">Neptunus trituberculatus</name>
    <dbReference type="NCBI Taxonomy" id="210409"/>
    <lineage>
        <taxon>Eukaryota</taxon>
        <taxon>Metazoa</taxon>
        <taxon>Ecdysozoa</taxon>
        <taxon>Arthropoda</taxon>
        <taxon>Crustacea</taxon>
        <taxon>Multicrustacea</taxon>
        <taxon>Malacostraca</taxon>
        <taxon>Eumalacostraca</taxon>
        <taxon>Eucarida</taxon>
        <taxon>Decapoda</taxon>
        <taxon>Pleocyemata</taxon>
        <taxon>Brachyura</taxon>
        <taxon>Eubrachyura</taxon>
        <taxon>Portunoidea</taxon>
        <taxon>Portunidae</taxon>
        <taxon>Portuninae</taxon>
        <taxon>Portunus</taxon>
    </lineage>
</organism>
<evidence type="ECO:0000313" key="2">
    <source>
        <dbReference type="Proteomes" id="UP000324222"/>
    </source>
</evidence>
<gene>
    <name evidence="1" type="ORF">E2C01_018394</name>
</gene>
<proteinExistence type="predicted"/>
<dbReference type="Proteomes" id="UP000324222">
    <property type="component" value="Unassembled WGS sequence"/>
</dbReference>
<name>A0A5B7DV17_PORTR</name>
<reference evidence="1 2" key="1">
    <citation type="submission" date="2019-05" db="EMBL/GenBank/DDBJ databases">
        <title>Another draft genome of Portunus trituberculatus and its Hox gene families provides insights of decapod evolution.</title>
        <authorList>
            <person name="Jeong J.-H."/>
            <person name="Song I."/>
            <person name="Kim S."/>
            <person name="Choi T."/>
            <person name="Kim D."/>
            <person name="Ryu S."/>
            <person name="Kim W."/>
        </authorList>
    </citation>
    <scope>NUCLEOTIDE SEQUENCE [LARGE SCALE GENOMIC DNA]</scope>
    <source>
        <tissue evidence="1">Muscle</tissue>
    </source>
</reference>
<accession>A0A5B7DV17</accession>
<evidence type="ECO:0000313" key="1">
    <source>
        <dbReference type="EMBL" id="MPC25288.1"/>
    </source>
</evidence>
<sequence length="60" mass="7124">MFLSGLWQFEGASALQELHQCIFFFQTITMRYNFINLQKKGKEAKGYLCYQHFSAFVLSY</sequence>
<dbReference type="AlphaFoldDB" id="A0A5B7DV17"/>
<dbReference type="EMBL" id="VSRR010001442">
    <property type="protein sequence ID" value="MPC25288.1"/>
    <property type="molecule type" value="Genomic_DNA"/>
</dbReference>
<protein>
    <submittedName>
        <fullName evidence="1">Uncharacterized protein</fullName>
    </submittedName>
</protein>
<keyword evidence="2" id="KW-1185">Reference proteome</keyword>